<evidence type="ECO:0000313" key="11">
    <source>
        <dbReference type="EMBL" id="MDT0378820.1"/>
    </source>
</evidence>
<name>A0ABU2NPW7_9ACTN</name>
<dbReference type="InterPro" id="IPR007795">
    <property type="entry name" value="T7SS_EccB"/>
</dbReference>
<evidence type="ECO:0000256" key="9">
    <source>
        <dbReference type="ARBA" id="ARBA00023136"/>
    </source>
</evidence>
<proteinExistence type="inferred from homology"/>
<dbReference type="Gene3D" id="3.30.2390.20">
    <property type="entry name" value="Type VII secretion system EccB, repeat 1 domain"/>
    <property type="match status" value="1"/>
</dbReference>
<evidence type="ECO:0000256" key="2">
    <source>
        <dbReference type="ARBA" id="ARBA00008149"/>
    </source>
</evidence>
<keyword evidence="6" id="KW-0378">Hydrolase</keyword>
<evidence type="ECO:0000256" key="4">
    <source>
        <dbReference type="ARBA" id="ARBA00022692"/>
    </source>
</evidence>
<sequence>MERRDELSAHTFARKRTLAAFLQPESRVSDEEAPRPVRAMMPGTVMSLVLVVGCIAWGAIAPSAPPGWDKTGEYIIVDTDSTTRYVVLPAEGKDGKKTKQLHPVLNYASAKLVLDKGKGEVIEVAGKDIDASGISRGATIGIPYAPDRLPSPEDAEAAKEWAVCQKPSQGGEPQQAVFVLGGQDKDALQNKSRLGDGEALYVQDSETGAQYIVDGEGTKLLLDNASDPEGLLTSLVLRDPGEPQQVSSEWLDTLLPGEPLSVPSPEGAGAPAQFDGVEQLPEEARAVGTVLEANPGGAPYYYVVGVDGLQRVSPLYAALMRGGQGQGDPVPVSQRDATAAGADLDVDRGGKGWPKEVLRHVNRAAQGIGGSSRTVSCSVYTGAMTGEGPELAAWAGSAYPAKVVAGTASAYVSSGSGLLYQEVSGSTGGGGGKFLLTDSGLRHGVDTKASARLGYEKTKAALVPQNWSQLLPKGPKLDTDNASQEQGF</sequence>
<organism evidence="11 12">
    <name type="scientific">Streptomyces hazeniae</name>
    <dbReference type="NCBI Taxonomy" id="3075538"/>
    <lineage>
        <taxon>Bacteria</taxon>
        <taxon>Bacillati</taxon>
        <taxon>Actinomycetota</taxon>
        <taxon>Actinomycetes</taxon>
        <taxon>Kitasatosporales</taxon>
        <taxon>Streptomycetaceae</taxon>
        <taxon>Streptomyces</taxon>
    </lineage>
</organism>
<evidence type="ECO:0000256" key="8">
    <source>
        <dbReference type="ARBA" id="ARBA00022989"/>
    </source>
</evidence>
<gene>
    <name evidence="11" type="primary">eccB</name>
    <name evidence="11" type="ORF">RM572_08535</name>
</gene>
<dbReference type="NCBIfam" id="TIGR03919">
    <property type="entry name" value="T7SS_EccB"/>
    <property type="match status" value="1"/>
</dbReference>
<keyword evidence="3" id="KW-1003">Cell membrane</keyword>
<dbReference type="Gene3D" id="2.40.50.910">
    <property type="entry name" value="Type VII secretion system EccB, repeat 3 domain"/>
    <property type="match status" value="1"/>
</dbReference>
<keyword evidence="9" id="KW-0472">Membrane</keyword>
<dbReference type="RefSeq" id="WP_311672647.1">
    <property type="nucleotide sequence ID" value="NZ_JAVREQ010000005.1"/>
</dbReference>
<comment type="caution">
    <text evidence="11">The sequence shown here is derived from an EMBL/GenBank/DDBJ whole genome shotgun (WGS) entry which is preliminary data.</text>
</comment>
<dbReference type="PANTHER" id="PTHR40765">
    <property type="entry name" value="ESX-2 SECRETION SYSTEM ATPASE ECCB2"/>
    <property type="match status" value="1"/>
</dbReference>
<evidence type="ECO:0000313" key="12">
    <source>
        <dbReference type="Proteomes" id="UP001183414"/>
    </source>
</evidence>
<keyword evidence="4" id="KW-0812">Transmembrane</keyword>
<evidence type="ECO:0000256" key="7">
    <source>
        <dbReference type="ARBA" id="ARBA00022840"/>
    </source>
</evidence>
<keyword evidence="12" id="KW-1185">Reference proteome</keyword>
<feature type="region of interest" description="Disordered" evidence="10">
    <location>
        <begin position="469"/>
        <end position="488"/>
    </location>
</feature>
<keyword evidence="5" id="KW-0547">Nucleotide-binding</keyword>
<comment type="subcellular location">
    <subcellularLocation>
        <location evidence="1">Cell membrane</location>
        <topology evidence="1">Single-pass membrane protein</topology>
    </subcellularLocation>
</comment>
<dbReference type="Pfam" id="PF05108">
    <property type="entry name" value="T7SS_ESX1_EccB"/>
    <property type="match status" value="1"/>
</dbReference>
<comment type="similarity">
    <text evidence="2">Belongs to the EccB family.</text>
</comment>
<protein>
    <submittedName>
        <fullName evidence="11">Type VII secretion protein EccB</fullName>
    </submittedName>
</protein>
<dbReference type="InterPro" id="IPR044857">
    <property type="entry name" value="T7SS_EccB_R1"/>
</dbReference>
<evidence type="ECO:0000256" key="3">
    <source>
        <dbReference type="ARBA" id="ARBA00022475"/>
    </source>
</evidence>
<dbReference type="EMBL" id="JAVREQ010000005">
    <property type="protein sequence ID" value="MDT0378820.1"/>
    <property type="molecule type" value="Genomic_DNA"/>
</dbReference>
<dbReference type="Proteomes" id="UP001183414">
    <property type="component" value="Unassembled WGS sequence"/>
</dbReference>
<keyword evidence="8" id="KW-1133">Transmembrane helix</keyword>
<evidence type="ECO:0000256" key="1">
    <source>
        <dbReference type="ARBA" id="ARBA00004162"/>
    </source>
</evidence>
<accession>A0ABU2NPW7</accession>
<dbReference type="InterPro" id="IPR042485">
    <property type="entry name" value="T7SS_EccB_R3"/>
</dbReference>
<reference evidence="12" key="1">
    <citation type="submission" date="2023-07" db="EMBL/GenBank/DDBJ databases">
        <title>30 novel species of actinomycetes from the DSMZ collection.</title>
        <authorList>
            <person name="Nouioui I."/>
        </authorList>
    </citation>
    <scope>NUCLEOTIDE SEQUENCE [LARGE SCALE GENOMIC DNA]</scope>
    <source>
        <strain evidence="12">DSM 42041</strain>
    </source>
</reference>
<evidence type="ECO:0000256" key="6">
    <source>
        <dbReference type="ARBA" id="ARBA00022801"/>
    </source>
</evidence>
<dbReference type="PANTHER" id="PTHR40765:SF2">
    <property type="entry name" value="ESX-2 SECRETION SYSTEM ATPASE ECCB2"/>
    <property type="match status" value="1"/>
</dbReference>
<evidence type="ECO:0000256" key="5">
    <source>
        <dbReference type="ARBA" id="ARBA00022741"/>
    </source>
</evidence>
<evidence type="ECO:0000256" key="10">
    <source>
        <dbReference type="SAM" id="MobiDB-lite"/>
    </source>
</evidence>
<keyword evidence="7" id="KW-0067">ATP-binding</keyword>